<sequence length="507" mass="56688">MNVAEMKTQHTDDDIACRVEYVPTLIIALHPDLERVGETAPLLGMVTDERDYVSRNRPDFSKNGHAGKPLNDPHLSRSPVIIQKDNDDVYRIRGHSTSTRVRIEGRAQQSEYLLSQSDISSGVTITLSNKVVLLLKLLPLQDSRLKKDALLKGISPDIHALTGKLEHIAQLDIPVIIRGATGSGKEQAAYKIHCDSSRCDKPFVVVNLAAIHDVVAEEELFGVSRSGQTSPGYFSQAEGGTLVLEDLEDASEVVISSLFAALASGSYVAVNGDQQQPVTCRIIATSIYDACPCSHGSKLWQLTNLLAAYQVFLAPLGDRLEDVSILFLHFVKQQWQKIYPGRPFELRIPPAIIARILSFNWPGNVRQLRNVARQAVIDSREQESLQLDQQLLSILKPKPNLRDVTDTVKHNGNGRKPNTIGREELTEALQKNRFELQATARELSISRASVYQLIQRFDGLRTAQDLAEQELKSCYEKYRGDTEQMMWELQVSQVGMRRRLKAMGYDI</sequence>
<dbReference type="GO" id="GO:0006355">
    <property type="term" value="P:regulation of DNA-templated transcription"/>
    <property type="evidence" value="ECO:0007669"/>
    <property type="project" value="InterPro"/>
</dbReference>
<gene>
    <name evidence="7" type="ORF">DEU29_103130</name>
</gene>
<evidence type="ECO:0000313" key="7">
    <source>
        <dbReference type="EMBL" id="TDP39234.1"/>
    </source>
</evidence>
<reference evidence="7 8" key="1">
    <citation type="submission" date="2019-03" db="EMBL/GenBank/DDBJ databases">
        <title>Freshwater and sediment microbial communities from various areas in North America, analyzing microbe dynamics in response to fracking.</title>
        <authorList>
            <person name="Lamendella R."/>
        </authorList>
    </citation>
    <scope>NUCLEOTIDE SEQUENCE [LARGE SCALE GENOMIC DNA]</scope>
    <source>
        <strain evidence="7 8">18_TX</strain>
    </source>
</reference>
<evidence type="ECO:0000256" key="1">
    <source>
        <dbReference type="ARBA" id="ARBA00022741"/>
    </source>
</evidence>
<dbReference type="AlphaFoldDB" id="A0A4R6PLY3"/>
<dbReference type="GO" id="GO:0005524">
    <property type="term" value="F:ATP binding"/>
    <property type="evidence" value="ECO:0007669"/>
    <property type="project" value="UniProtKB-KW"/>
</dbReference>
<dbReference type="Gene3D" id="3.40.50.300">
    <property type="entry name" value="P-loop containing nucleotide triphosphate hydrolases"/>
    <property type="match status" value="1"/>
</dbReference>
<feature type="region of interest" description="Disordered" evidence="5">
    <location>
        <begin position="55"/>
        <end position="78"/>
    </location>
</feature>
<dbReference type="SUPFAM" id="SSF52540">
    <property type="entry name" value="P-loop containing nucleoside triphosphate hydrolases"/>
    <property type="match status" value="1"/>
</dbReference>
<feature type="domain" description="Sigma-54 factor interaction" evidence="6">
    <location>
        <begin position="151"/>
        <end position="377"/>
    </location>
</feature>
<dbReference type="Proteomes" id="UP000295531">
    <property type="component" value="Unassembled WGS sequence"/>
</dbReference>
<protein>
    <submittedName>
        <fullName evidence="7">Two-component system nitrogen regulation response regulator GlnG</fullName>
    </submittedName>
</protein>
<keyword evidence="3" id="KW-0805">Transcription regulation</keyword>
<dbReference type="InterPro" id="IPR027417">
    <property type="entry name" value="P-loop_NTPase"/>
</dbReference>
<evidence type="ECO:0000256" key="3">
    <source>
        <dbReference type="ARBA" id="ARBA00023015"/>
    </source>
</evidence>
<keyword evidence="1" id="KW-0547">Nucleotide-binding</keyword>
<dbReference type="PANTHER" id="PTHR32071">
    <property type="entry name" value="TRANSCRIPTIONAL REGULATORY PROTEIN"/>
    <property type="match status" value="1"/>
</dbReference>
<organism evidence="7 8">
    <name type="scientific">Idiomarina aquatica</name>
    <dbReference type="NCBI Taxonomy" id="1327752"/>
    <lineage>
        <taxon>Bacteria</taxon>
        <taxon>Pseudomonadati</taxon>
        <taxon>Pseudomonadota</taxon>
        <taxon>Gammaproteobacteria</taxon>
        <taxon>Alteromonadales</taxon>
        <taxon>Idiomarinaceae</taxon>
        <taxon>Idiomarina</taxon>
    </lineage>
</organism>
<dbReference type="InterPro" id="IPR002078">
    <property type="entry name" value="Sigma_54_int"/>
</dbReference>
<dbReference type="InterPro" id="IPR025944">
    <property type="entry name" value="Sigma_54_int_dom_CS"/>
</dbReference>
<evidence type="ECO:0000259" key="6">
    <source>
        <dbReference type="PROSITE" id="PS50045"/>
    </source>
</evidence>
<dbReference type="Gene3D" id="1.10.8.60">
    <property type="match status" value="1"/>
</dbReference>
<dbReference type="OrthoDB" id="9804019at2"/>
<dbReference type="RefSeq" id="WP_133538949.1">
    <property type="nucleotide sequence ID" value="NZ_SNXI01000003.1"/>
</dbReference>
<proteinExistence type="predicted"/>
<name>A0A4R6PLY3_9GAMM</name>
<dbReference type="CDD" id="cd00009">
    <property type="entry name" value="AAA"/>
    <property type="match status" value="1"/>
</dbReference>
<keyword evidence="8" id="KW-1185">Reference proteome</keyword>
<dbReference type="EMBL" id="SNXI01000003">
    <property type="protein sequence ID" value="TDP39234.1"/>
    <property type="molecule type" value="Genomic_DNA"/>
</dbReference>
<evidence type="ECO:0000313" key="8">
    <source>
        <dbReference type="Proteomes" id="UP000295531"/>
    </source>
</evidence>
<dbReference type="PROSITE" id="PS50045">
    <property type="entry name" value="SIGMA54_INTERACT_4"/>
    <property type="match status" value="1"/>
</dbReference>
<accession>A0A4R6PLY3</accession>
<dbReference type="PROSITE" id="PS00688">
    <property type="entry name" value="SIGMA54_INTERACT_3"/>
    <property type="match status" value="1"/>
</dbReference>
<evidence type="ECO:0000256" key="4">
    <source>
        <dbReference type="ARBA" id="ARBA00023163"/>
    </source>
</evidence>
<dbReference type="Pfam" id="PF25601">
    <property type="entry name" value="AAA_lid_14"/>
    <property type="match status" value="1"/>
</dbReference>
<comment type="caution">
    <text evidence="7">The sequence shown here is derived from an EMBL/GenBank/DDBJ whole genome shotgun (WGS) entry which is preliminary data.</text>
</comment>
<evidence type="ECO:0000256" key="5">
    <source>
        <dbReference type="SAM" id="MobiDB-lite"/>
    </source>
</evidence>
<dbReference type="InterPro" id="IPR058031">
    <property type="entry name" value="AAA_lid_NorR"/>
</dbReference>
<keyword evidence="2" id="KW-0067">ATP-binding</keyword>
<dbReference type="PANTHER" id="PTHR32071:SF57">
    <property type="entry name" value="C4-DICARBOXYLATE TRANSPORT TRANSCRIPTIONAL REGULATORY PROTEIN DCTD"/>
    <property type="match status" value="1"/>
</dbReference>
<keyword evidence="4" id="KW-0804">Transcription</keyword>
<evidence type="ECO:0000256" key="2">
    <source>
        <dbReference type="ARBA" id="ARBA00022840"/>
    </source>
</evidence>
<dbReference type="Pfam" id="PF00158">
    <property type="entry name" value="Sigma54_activat"/>
    <property type="match status" value="1"/>
</dbReference>